<dbReference type="eggNOG" id="ENOG502Z7WA">
    <property type="taxonomic scope" value="Bacteria"/>
</dbReference>
<dbReference type="KEGG" id="aav:Aave_0525"/>
<accession>A1TJJ2</accession>
<dbReference type="HOGENOM" id="CLU_574697_0_0_4"/>
<dbReference type="Proteomes" id="UP000002596">
    <property type="component" value="Chromosome"/>
</dbReference>
<dbReference type="InterPro" id="IPR035897">
    <property type="entry name" value="Toll_tir_struct_dom_sf"/>
</dbReference>
<name>A1TJJ2_PARC0</name>
<reference evidence="2 3" key="1">
    <citation type="submission" date="2006-12" db="EMBL/GenBank/DDBJ databases">
        <title>Complete sequence of Acidovorax avenae subsp. citrulli AAC00-1.</title>
        <authorList>
            <consortium name="US DOE Joint Genome Institute"/>
            <person name="Copeland A."/>
            <person name="Lucas S."/>
            <person name="Lapidus A."/>
            <person name="Barry K."/>
            <person name="Detter J.C."/>
            <person name="Glavina del Rio T."/>
            <person name="Dalin E."/>
            <person name="Tice H."/>
            <person name="Pitluck S."/>
            <person name="Kiss H."/>
            <person name="Brettin T."/>
            <person name="Bruce D."/>
            <person name="Han C."/>
            <person name="Tapia R."/>
            <person name="Gilna P."/>
            <person name="Schmutz J."/>
            <person name="Larimer F."/>
            <person name="Land M."/>
            <person name="Hauser L."/>
            <person name="Kyrpides N."/>
            <person name="Kim E."/>
            <person name="Stahl D."/>
            <person name="Richardson P."/>
        </authorList>
    </citation>
    <scope>NUCLEOTIDE SEQUENCE [LARGE SCALE GENOMIC DNA]</scope>
    <source>
        <strain evidence="2 3">AAC00-1</strain>
    </source>
</reference>
<dbReference type="OrthoDB" id="5149141at2"/>
<dbReference type="Gene3D" id="3.40.50.10140">
    <property type="entry name" value="Toll/interleukin-1 receptor homology (TIR) domain"/>
    <property type="match status" value="1"/>
</dbReference>
<feature type="domain" description="SEFIR" evidence="1">
    <location>
        <begin position="76"/>
        <end position="212"/>
    </location>
</feature>
<sequence length="553" mass="62566">MSAAMVYIATRSARNSFIVSTESESGGTCHSEHESATQFLILSRCKALGRRSRHYSNDSHISSTTVSGGAVSDQEKPKVFISYSWTNQDHIQWVVDLAHELGDAGVHVLLDKFDLREGDDSIQFMERIVNDPTVQKVLLICDRVYAEKTNARTGGAGVEAQIISPRIYANTDKGKFVAVLSERDAEGNPYLPTYYASRIYIDLSNQDKYNENFESLIRWINNKPLYQRRAIGQRPAYLDEPEELSLGTAPAFRRAIEAMKSGKPSAGGALSDYFQTVSTNLERLRLHDSESEDWADVFFTNLSSTIPLRNELNHTFEAIATYGVTSEFGPKTIRFFESLIPYFDRPEGVRSWNDSDFDNFRFLGYEFFIHALAIFISHERFDLCSLLLNSAYYNERNRELGKEPISNFTVFNNSVQTLSRHNEAQPKQYTSPIGKLVSERLVGTQVNLRKIVQADLIAYIRSDLDSLNSRNWDMWWPHMYVYGGRHYGALELFARAQSIGYFEKIKGLLGVSNADGLAPLIEAHSGGQRAPRFNYERVNVGSLIGIEKLASRP</sequence>
<protein>
    <submittedName>
        <fullName evidence="2">SEFIR domain protein</fullName>
    </submittedName>
</protein>
<evidence type="ECO:0000313" key="2">
    <source>
        <dbReference type="EMBL" id="ABM31130.1"/>
    </source>
</evidence>
<evidence type="ECO:0000259" key="1">
    <source>
        <dbReference type="PROSITE" id="PS51534"/>
    </source>
</evidence>
<evidence type="ECO:0000313" key="3">
    <source>
        <dbReference type="Proteomes" id="UP000002596"/>
    </source>
</evidence>
<dbReference type="STRING" id="397945.Aave_0525"/>
<gene>
    <name evidence="2" type="ordered locus">Aave_0525</name>
</gene>
<organism evidence="2 3">
    <name type="scientific">Paracidovorax citrulli (strain AAC00-1)</name>
    <name type="common">Acidovorax citrulli</name>
    <dbReference type="NCBI Taxonomy" id="397945"/>
    <lineage>
        <taxon>Bacteria</taxon>
        <taxon>Pseudomonadati</taxon>
        <taxon>Pseudomonadota</taxon>
        <taxon>Betaproteobacteria</taxon>
        <taxon>Burkholderiales</taxon>
        <taxon>Comamonadaceae</taxon>
        <taxon>Paracidovorax</taxon>
    </lineage>
</organism>
<dbReference type="InterPro" id="IPR013568">
    <property type="entry name" value="SEFIR_dom"/>
</dbReference>
<dbReference type="EMBL" id="CP000512">
    <property type="protein sequence ID" value="ABM31130.1"/>
    <property type="molecule type" value="Genomic_DNA"/>
</dbReference>
<dbReference type="Pfam" id="PF08357">
    <property type="entry name" value="SEFIR"/>
    <property type="match status" value="1"/>
</dbReference>
<dbReference type="PROSITE" id="PS51534">
    <property type="entry name" value="SEFIR"/>
    <property type="match status" value="1"/>
</dbReference>
<dbReference type="AlphaFoldDB" id="A1TJJ2"/>
<proteinExistence type="predicted"/>
<dbReference type="SUPFAM" id="SSF52200">
    <property type="entry name" value="Toll/Interleukin receptor TIR domain"/>
    <property type="match status" value="1"/>
</dbReference>